<dbReference type="EMBL" id="BSDI01000057">
    <property type="protein sequence ID" value="GLI02284.1"/>
    <property type="molecule type" value="Genomic_DNA"/>
</dbReference>
<proteinExistence type="predicted"/>
<name>A0ABQ5R678_9ACTN</name>
<evidence type="ECO:0000313" key="2">
    <source>
        <dbReference type="Proteomes" id="UP001144280"/>
    </source>
</evidence>
<evidence type="ECO:0008006" key="3">
    <source>
        <dbReference type="Google" id="ProtNLM"/>
    </source>
</evidence>
<organism evidence="1 2">
    <name type="scientific">Phytohabitans aurantiacus</name>
    <dbReference type="NCBI Taxonomy" id="3016789"/>
    <lineage>
        <taxon>Bacteria</taxon>
        <taxon>Bacillati</taxon>
        <taxon>Actinomycetota</taxon>
        <taxon>Actinomycetes</taxon>
        <taxon>Micromonosporales</taxon>
        <taxon>Micromonosporaceae</taxon>
    </lineage>
</organism>
<protein>
    <recommendedName>
        <fullName evidence="3">DUF397 domain-containing protein</fullName>
    </recommendedName>
</protein>
<sequence>MSTQPADRRALNAADIALLFCRRECALSAHRRKGKCSAARAVESDGTAAGHAQSTVVGGRHDVSADVFPGFVKRVRRGRLALGFGMKR</sequence>
<gene>
    <name evidence="1" type="ORF">Pa4123_75620</name>
</gene>
<dbReference type="Proteomes" id="UP001144280">
    <property type="component" value="Unassembled WGS sequence"/>
</dbReference>
<keyword evidence="2" id="KW-1185">Reference proteome</keyword>
<evidence type="ECO:0000313" key="1">
    <source>
        <dbReference type="EMBL" id="GLI02284.1"/>
    </source>
</evidence>
<reference evidence="1" key="1">
    <citation type="submission" date="2022-12" db="EMBL/GenBank/DDBJ databases">
        <title>New Phytohabitans aurantiacus sp. RD004123 nov., an actinomycete isolated from soil.</title>
        <authorList>
            <person name="Triningsih D.W."/>
            <person name="Harunari E."/>
            <person name="Igarashi Y."/>
        </authorList>
    </citation>
    <scope>NUCLEOTIDE SEQUENCE</scope>
    <source>
        <strain evidence="1">RD004123</strain>
    </source>
</reference>
<comment type="caution">
    <text evidence="1">The sequence shown here is derived from an EMBL/GenBank/DDBJ whole genome shotgun (WGS) entry which is preliminary data.</text>
</comment>
<accession>A0ABQ5R678</accession>